<evidence type="ECO:0000313" key="1">
    <source>
        <dbReference type="EMBL" id="GAG44249.1"/>
    </source>
</evidence>
<dbReference type="EMBL" id="BARS01056623">
    <property type="protein sequence ID" value="GAG44249.1"/>
    <property type="molecule type" value="Genomic_DNA"/>
</dbReference>
<dbReference type="AlphaFoldDB" id="X0XM33"/>
<reference evidence="1" key="1">
    <citation type="journal article" date="2014" name="Front. Microbiol.">
        <title>High frequency of phylogenetically diverse reductive dehalogenase-homologous genes in deep subseafloor sedimentary metagenomes.</title>
        <authorList>
            <person name="Kawai M."/>
            <person name="Futagami T."/>
            <person name="Toyoda A."/>
            <person name="Takaki Y."/>
            <person name="Nishi S."/>
            <person name="Hori S."/>
            <person name="Arai W."/>
            <person name="Tsubouchi T."/>
            <person name="Morono Y."/>
            <person name="Uchiyama I."/>
            <person name="Ito T."/>
            <person name="Fujiyama A."/>
            <person name="Inagaki F."/>
            <person name="Takami H."/>
        </authorList>
    </citation>
    <scope>NUCLEOTIDE SEQUENCE</scope>
    <source>
        <strain evidence="1">Expedition CK06-06</strain>
    </source>
</reference>
<feature type="non-terminal residue" evidence="1">
    <location>
        <position position="1"/>
    </location>
</feature>
<name>X0XM33_9ZZZZ</name>
<proteinExistence type="predicted"/>
<accession>X0XM33</accession>
<gene>
    <name evidence="1" type="ORF">S01H1_83323</name>
</gene>
<comment type="caution">
    <text evidence="1">The sequence shown here is derived from an EMBL/GenBank/DDBJ whole genome shotgun (WGS) entry which is preliminary data.</text>
</comment>
<organism evidence="1">
    <name type="scientific">marine sediment metagenome</name>
    <dbReference type="NCBI Taxonomy" id="412755"/>
    <lineage>
        <taxon>unclassified sequences</taxon>
        <taxon>metagenomes</taxon>
        <taxon>ecological metagenomes</taxon>
    </lineage>
</organism>
<sequence>EDNKMRDGEYEEVNIGEGKRKRFTIKDGNEVKDE</sequence>
<protein>
    <submittedName>
        <fullName evidence="1">Uncharacterized protein</fullName>
    </submittedName>
</protein>